<evidence type="ECO:0000256" key="1">
    <source>
        <dbReference type="ARBA" id="ARBA00022450"/>
    </source>
</evidence>
<feature type="domain" description="AMP-dependent synthetase/ligase" evidence="3">
    <location>
        <begin position="24"/>
        <end position="346"/>
    </location>
</feature>
<dbReference type="SUPFAM" id="SSF56801">
    <property type="entry name" value="Acetyl-CoA synthetase-like"/>
    <property type="match status" value="1"/>
</dbReference>
<protein>
    <submittedName>
        <fullName evidence="6">Acetyl-CoA synthetase-like protein</fullName>
    </submittedName>
</protein>
<dbReference type="InterPro" id="IPR020845">
    <property type="entry name" value="AMP-binding_CS"/>
</dbReference>
<feature type="non-terminal residue" evidence="6">
    <location>
        <position position="1069"/>
    </location>
</feature>
<dbReference type="SUPFAM" id="SSF51735">
    <property type="entry name" value="NAD(P)-binding Rossmann-fold domains"/>
    <property type="match status" value="1"/>
</dbReference>
<dbReference type="Gene3D" id="3.40.50.720">
    <property type="entry name" value="NAD(P)-binding Rossmann-like Domain"/>
    <property type="match status" value="1"/>
</dbReference>
<evidence type="ECO:0000256" key="2">
    <source>
        <dbReference type="ARBA" id="ARBA00022553"/>
    </source>
</evidence>
<dbReference type="PANTHER" id="PTHR43439">
    <property type="entry name" value="PHENYLACETATE-COENZYME A LIGASE"/>
    <property type="match status" value="1"/>
</dbReference>
<dbReference type="Gene3D" id="3.40.50.12780">
    <property type="entry name" value="N-terminal domain of ligase-like"/>
    <property type="match status" value="1"/>
</dbReference>
<feature type="domain" description="Carrier" evidence="4">
    <location>
        <begin position="573"/>
        <end position="641"/>
    </location>
</feature>
<organism evidence="6 7">
    <name type="scientific">Aspergillus keveii</name>
    <dbReference type="NCBI Taxonomy" id="714993"/>
    <lineage>
        <taxon>Eukaryota</taxon>
        <taxon>Fungi</taxon>
        <taxon>Dikarya</taxon>
        <taxon>Ascomycota</taxon>
        <taxon>Pezizomycotina</taxon>
        <taxon>Eurotiomycetes</taxon>
        <taxon>Eurotiomycetidae</taxon>
        <taxon>Eurotiales</taxon>
        <taxon>Aspergillaceae</taxon>
        <taxon>Aspergillus</taxon>
        <taxon>Aspergillus subgen. Nidulantes</taxon>
    </lineage>
</organism>
<dbReference type="PROSITE" id="PS00455">
    <property type="entry name" value="AMP_BINDING"/>
    <property type="match status" value="1"/>
</dbReference>
<sequence>MAFNDISAFDERTQLLPHIVDHYARVKPDAIYAEYPVSPTSYENGYRPITFKAFANAINGIAHWLVDQLGHGNGEILAYLGPNDLRYPALVLGAIKAGYCMFLTSPRNSVGAHTSLLERLECTKFLAPIPRPPPVAAILEASKVDLLDVPSIDDLLAKDYPHFELTKTYAEAATERLAVIHTSGSTGIPKPIFWTHEGACTHMCTTDLDPPDGFESHSRLPFGKRMFLVPPPFHAAGLAYSMFISIPFGTTIIFPAYGGLPTASGLVEARKRTQIDVLLGVPSIIEELSQNRDLLDYCSRHMERLMYCGGDLPQTIGDAVASKIPLVNAYGASEVGMLNTIQSKSNRDPLKDWRYLDIHPRMGAEMRHVANEEYELVLVRKPDLKALQFVFTVFPDKQEYHTNDLFVRHPDPNKPDLWRWTARADDVIVFLNGEKTNPVSMEQHIAATNPEVSAVLVAGARRFQASLVVELHNQEKKLDVAERGAMIEKLWPCIEQANTFCPAHARIAKTHVLFTTPGKPMLRAGKGTVQRAGTLALYQSQLDALYADADKLVQVDSGHTGPGRVDDPHIVGDYIRQTIIQITGWSKNKLTSDSENWFHLGLDSLQAISIARGLRRGLEIPDLNLSLIYLNPSVAELTAAVLQMQQQEEQSAEATKVAQLEQRDHLLHELTAKIQPSISREQLPAVEAHTVILTGSTGNLGTYILDALVRNQSVSHVHCLNRKADAIDMQRQKSEAYSLNIDLSRVTFWTTDLSQPDFGLQPDVFTRLQQSATIIIHNAWTVNFNLSLPSFRPNLDGVVNLINFSVKSPNSPHLFFLSSISSTIRHHTTSGLTPEAVTQTTTPAPNGYAESKYLAELLLDYAMRQKLLPRASFARVGQVAGAKRSRGLWNKAEWVPSLVISSLHVSALPDTLGPELGRIDWMPIDLLVEVLVDLALSERGSASDSVNVYHPVNLHPLSWEDIRPMVADALLKITGKRVDIVSPQEWLQLVRQDIESTGSAPGLSETDLQGVLARNPAAKLLEFFTAFMAQTKRGDVLDTRITAKASNRLRAVSAVQPEWIEKWVREWFA</sequence>
<dbReference type="Proteomes" id="UP001610563">
    <property type="component" value="Unassembled WGS sequence"/>
</dbReference>
<accession>A0ABR4FPW4</accession>
<evidence type="ECO:0000259" key="4">
    <source>
        <dbReference type="Pfam" id="PF00550"/>
    </source>
</evidence>
<comment type="caution">
    <text evidence="6">The sequence shown here is derived from an EMBL/GenBank/DDBJ whole genome shotgun (WGS) entry which is preliminary data.</text>
</comment>
<dbReference type="InterPro" id="IPR051414">
    <property type="entry name" value="Adenylate-forming_Reductase"/>
</dbReference>
<keyword evidence="7" id="KW-1185">Reference proteome</keyword>
<reference evidence="6 7" key="1">
    <citation type="submission" date="2024-07" db="EMBL/GenBank/DDBJ databases">
        <title>Section-level genome sequencing and comparative genomics of Aspergillus sections Usti and Cavernicolus.</title>
        <authorList>
            <consortium name="Lawrence Berkeley National Laboratory"/>
            <person name="Nybo J.L."/>
            <person name="Vesth T.C."/>
            <person name="Theobald S."/>
            <person name="Frisvad J.C."/>
            <person name="Larsen T.O."/>
            <person name="Kjaerboelling I."/>
            <person name="Rothschild-Mancinelli K."/>
            <person name="Lyhne E.K."/>
            <person name="Kogle M.E."/>
            <person name="Barry K."/>
            <person name="Clum A."/>
            <person name="Na H."/>
            <person name="Ledsgaard L."/>
            <person name="Lin J."/>
            <person name="Lipzen A."/>
            <person name="Kuo A."/>
            <person name="Riley R."/>
            <person name="Mondo S."/>
            <person name="Labutti K."/>
            <person name="Haridas S."/>
            <person name="Pangalinan J."/>
            <person name="Salamov A.A."/>
            <person name="Simmons B.A."/>
            <person name="Magnuson J.K."/>
            <person name="Chen J."/>
            <person name="Drula E."/>
            <person name="Henrissat B."/>
            <person name="Wiebenga A."/>
            <person name="Lubbers R.J."/>
            <person name="Gomes A.C."/>
            <person name="Makela M.R."/>
            <person name="Stajich J."/>
            <person name="Grigoriev I.V."/>
            <person name="Mortensen U.H."/>
            <person name="De Vries R.P."/>
            <person name="Baker S.E."/>
            <person name="Andersen M.R."/>
        </authorList>
    </citation>
    <scope>NUCLEOTIDE SEQUENCE [LARGE SCALE GENOMIC DNA]</scope>
    <source>
        <strain evidence="6 7">CBS 209.92</strain>
    </source>
</reference>
<evidence type="ECO:0000313" key="6">
    <source>
        <dbReference type="EMBL" id="KAL2785317.1"/>
    </source>
</evidence>
<dbReference type="Pfam" id="PF07993">
    <property type="entry name" value="NAD_binding_4"/>
    <property type="match status" value="1"/>
</dbReference>
<dbReference type="InterPro" id="IPR042099">
    <property type="entry name" value="ANL_N_sf"/>
</dbReference>
<dbReference type="SUPFAM" id="SSF47336">
    <property type="entry name" value="ACP-like"/>
    <property type="match status" value="1"/>
</dbReference>
<dbReference type="Pfam" id="PF00501">
    <property type="entry name" value="AMP-binding"/>
    <property type="match status" value="1"/>
</dbReference>
<proteinExistence type="predicted"/>
<feature type="domain" description="Thioester reductase (TE)" evidence="5">
    <location>
        <begin position="693"/>
        <end position="930"/>
    </location>
</feature>
<gene>
    <name evidence="6" type="ORF">BJX66DRAFT_315097</name>
</gene>
<name>A0ABR4FPW4_9EURO</name>
<keyword evidence="2" id="KW-0597">Phosphoprotein</keyword>
<evidence type="ECO:0000259" key="3">
    <source>
        <dbReference type="Pfam" id="PF00501"/>
    </source>
</evidence>
<dbReference type="InterPro" id="IPR036736">
    <property type="entry name" value="ACP-like_sf"/>
</dbReference>
<evidence type="ECO:0000313" key="7">
    <source>
        <dbReference type="Proteomes" id="UP001610563"/>
    </source>
</evidence>
<dbReference type="PANTHER" id="PTHR43439:SF2">
    <property type="entry name" value="ENZYME, PUTATIVE (JCVI)-RELATED"/>
    <property type="match status" value="1"/>
</dbReference>
<keyword evidence="1" id="KW-0596">Phosphopantetheine</keyword>
<dbReference type="InterPro" id="IPR036291">
    <property type="entry name" value="NAD(P)-bd_dom_sf"/>
</dbReference>
<dbReference type="EMBL" id="JBFTWV010000148">
    <property type="protein sequence ID" value="KAL2785317.1"/>
    <property type="molecule type" value="Genomic_DNA"/>
</dbReference>
<dbReference type="Gene3D" id="1.10.1200.10">
    <property type="entry name" value="ACP-like"/>
    <property type="match status" value="1"/>
</dbReference>
<dbReference type="Pfam" id="PF00550">
    <property type="entry name" value="PP-binding"/>
    <property type="match status" value="1"/>
</dbReference>
<evidence type="ECO:0000259" key="5">
    <source>
        <dbReference type="Pfam" id="PF07993"/>
    </source>
</evidence>
<dbReference type="InterPro" id="IPR013120">
    <property type="entry name" value="FAR_NAD-bd"/>
</dbReference>
<dbReference type="InterPro" id="IPR000873">
    <property type="entry name" value="AMP-dep_synth/lig_dom"/>
</dbReference>
<dbReference type="InterPro" id="IPR009081">
    <property type="entry name" value="PP-bd_ACP"/>
</dbReference>
<dbReference type="Pfam" id="PF23562">
    <property type="entry name" value="AMP-binding_C_3"/>
    <property type="match status" value="1"/>
</dbReference>